<evidence type="ECO:0000256" key="4">
    <source>
        <dbReference type="SAM" id="SignalP"/>
    </source>
</evidence>
<dbReference type="PROSITE" id="PS51450">
    <property type="entry name" value="LRR"/>
    <property type="match status" value="1"/>
</dbReference>
<evidence type="ECO:0000313" key="5">
    <source>
        <dbReference type="EMBL" id="JAS16450.1"/>
    </source>
</evidence>
<keyword evidence="1" id="KW-0433">Leucine-rich repeat</keyword>
<accession>A0A1B6DF92</accession>
<feature type="signal peptide" evidence="4">
    <location>
        <begin position="1"/>
        <end position="17"/>
    </location>
</feature>
<protein>
    <recommendedName>
        <fullName evidence="7">LRRNT domain-containing protein</fullName>
    </recommendedName>
</protein>
<keyword evidence="4" id="KW-0732">Signal</keyword>
<sequence>MRINYLLLCCCIYGVYSHGDTCLHLPEEQCPHPSEFCRCTEIDRATLLCCHIKSDIHFKETQGCVVTKEKTAIHIRNATLDRLDVSTPFFQNLMSLSITDGNVKTIYGMFPTTLTCLNLSSNYLSEASSAHILVRSIALLDLSHNNIEKLPTLDVTAPHFRLDVSENRRLSCDAVIQLMKNVRNTTRQLHFSNENNTFCKKELNFFSWGSGKSGEILPLQQLKLIDQLEQQCPKNEADGGCTCSCELDRFLMVPGKPPTFSVSVNCSNCRLTALPNHLPDHTTVLNVNNNNITDLRFLSENKLYQEITSFSADNNKIESITVLEGSQFIDSFLFLTLRNNNIRTLPKYILANAIDRNYIGHHVYLGGNKLVCDCNTAQDLKIWLIANKDNMKDYDELLCENGNEKVIDLDQRKVCIYPRDWTDYIYLIIAAEVFLFLLLIGKVSYDYWVFKTAGYLPWPASKMPKMPCDWVFE</sequence>
<dbReference type="EMBL" id="GEDC01020848">
    <property type="protein sequence ID" value="JAS16450.1"/>
    <property type="molecule type" value="Transcribed_RNA"/>
</dbReference>
<evidence type="ECO:0000256" key="2">
    <source>
        <dbReference type="ARBA" id="ARBA00022737"/>
    </source>
</evidence>
<dbReference type="InterPro" id="IPR001611">
    <property type="entry name" value="Leu-rich_rpt"/>
</dbReference>
<dbReference type="InterPro" id="IPR051071">
    <property type="entry name" value="LRR-bact_E3_ubiq_ligases"/>
</dbReference>
<name>A0A1B6DF92_9HEMI</name>
<reference evidence="6" key="1">
    <citation type="submission" date="2015-12" db="EMBL/GenBank/DDBJ databases">
        <title>De novo transcriptome assembly of four potential Pierce s Disease insect vectors from Arizona vineyards.</title>
        <authorList>
            <person name="Tassone E.E."/>
        </authorList>
    </citation>
    <scope>NUCLEOTIDE SEQUENCE</scope>
</reference>
<dbReference type="AlphaFoldDB" id="A0A1B6DF92"/>
<organism evidence="6">
    <name type="scientific">Clastoptera arizonana</name>
    <name type="common">Arizona spittle bug</name>
    <dbReference type="NCBI Taxonomy" id="38151"/>
    <lineage>
        <taxon>Eukaryota</taxon>
        <taxon>Metazoa</taxon>
        <taxon>Ecdysozoa</taxon>
        <taxon>Arthropoda</taxon>
        <taxon>Hexapoda</taxon>
        <taxon>Insecta</taxon>
        <taxon>Pterygota</taxon>
        <taxon>Neoptera</taxon>
        <taxon>Paraneoptera</taxon>
        <taxon>Hemiptera</taxon>
        <taxon>Auchenorrhyncha</taxon>
        <taxon>Cercopoidea</taxon>
        <taxon>Clastopteridae</taxon>
        <taxon>Clastoptera</taxon>
    </lineage>
</organism>
<keyword evidence="3" id="KW-1133">Transmembrane helix</keyword>
<dbReference type="InterPro" id="IPR032675">
    <property type="entry name" value="LRR_dom_sf"/>
</dbReference>
<feature type="transmembrane region" description="Helical" evidence="3">
    <location>
        <begin position="424"/>
        <end position="441"/>
    </location>
</feature>
<evidence type="ECO:0000313" key="6">
    <source>
        <dbReference type="EMBL" id="JAS24347.1"/>
    </source>
</evidence>
<feature type="chain" id="PRO_5008581218" description="LRRNT domain-containing protein" evidence="4">
    <location>
        <begin position="18"/>
        <end position="473"/>
    </location>
</feature>
<dbReference type="SUPFAM" id="SSF52058">
    <property type="entry name" value="L domain-like"/>
    <property type="match status" value="1"/>
</dbReference>
<evidence type="ECO:0000256" key="1">
    <source>
        <dbReference type="ARBA" id="ARBA00022614"/>
    </source>
</evidence>
<evidence type="ECO:0008006" key="7">
    <source>
        <dbReference type="Google" id="ProtNLM"/>
    </source>
</evidence>
<keyword evidence="3" id="KW-0472">Membrane</keyword>
<evidence type="ECO:0000256" key="3">
    <source>
        <dbReference type="SAM" id="Phobius"/>
    </source>
</evidence>
<proteinExistence type="predicted"/>
<gene>
    <name evidence="6" type="ORF">g.23758</name>
    <name evidence="5" type="ORF">g.23759</name>
</gene>
<dbReference type="GO" id="GO:0031102">
    <property type="term" value="P:neuron projection regeneration"/>
    <property type="evidence" value="ECO:0007669"/>
    <property type="project" value="TreeGrafter"/>
</dbReference>
<dbReference type="Gene3D" id="3.80.10.10">
    <property type="entry name" value="Ribonuclease Inhibitor"/>
    <property type="match status" value="2"/>
</dbReference>
<dbReference type="PANTHER" id="PTHR47114">
    <property type="match status" value="1"/>
</dbReference>
<dbReference type="EMBL" id="GEDC01012951">
    <property type="protein sequence ID" value="JAS24347.1"/>
    <property type="molecule type" value="Transcribed_RNA"/>
</dbReference>
<dbReference type="PANTHER" id="PTHR47114:SF2">
    <property type="entry name" value="OLIGODENDROCYTE-MYELIN GLYCOPROTEIN"/>
    <property type="match status" value="1"/>
</dbReference>
<keyword evidence="2" id="KW-0677">Repeat</keyword>
<keyword evidence="3" id="KW-0812">Transmembrane</keyword>